<name>A0A383A9I0_9ZZZZ</name>
<reference evidence="1" key="1">
    <citation type="submission" date="2018-05" db="EMBL/GenBank/DDBJ databases">
        <authorList>
            <person name="Lanie J.A."/>
            <person name="Ng W.-L."/>
            <person name="Kazmierczak K.M."/>
            <person name="Andrzejewski T.M."/>
            <person name="Davidsen T.M."/>
            <person name="Wayne K.J."/>
            <person name="Tettelin H."/>
            <person name="Glass J.I."/>
            <person name="Rusch D."/>
            <person name="Podicherti R."/>
            <person name="Tsui H.-C.T."/>
            <person name="Winkler M.E."/>
        </authorList>
    </citation>
    <scope>NUCLEOTIDE SEQUENCE</scope>
</reference>
<accession>A0A383A9I0</accession>
<feature type="non-terminal residue" evidence="1">
    <location>
        <position position="99"/>
    </location>
</feature>
<dbReference type="EMBL" id="UINC01190213">
    <property type="protein sequence ID" value="SVE04260.1"/>
    <property type="molecule type" value="Genomic_DNA"/>
</dbReference>
<proteinExistence type="predicted"/>
<protein>
    <submittedName>
        <fullName evidence="1">Uncharacterized protein</fullName>
    </submittedName>
</protein>
<dbReference type="AlphaFoldDB" id="A0A383A9I0"/>
<evidence type="ECO:0000313" key="1">
    <source>
        <dbReference type="EMBL" id="SVE04260.1"/>
    </source>
</evidence>
<organism evidence="1">
    <name type="scientific">marine metagenome</name>
    <dbReference type="NCBI Taxonomy" id="408172"/>
    <lineage>
        <taxon>unclassified sequences</taxon>
        <taxon>metagenomes</taxon>
        <taxon>ecological metagenomes</taxon>
    </lineage>
</organism>
<gene>
    <name evidence="1" type="ORF">METZ01_LOCUS457114</name>
</gene>
<sequence length="99" mass="10991">MDPSSLAMMYAMNVGIEALQGKRGSNLWKDAFKDTALMASLQGFAPKTPTPVKGSLEESLMFQKGPRGITEIDTVRQMSNTVPKIPKVPIQQETDYDKW</sequence>